<feature type="transmembrane region" description="Helical" evidence="2">
    <location>
        <begin position="40"/>
        <end position="59"/>
    </location>
</feature>
<dbReference type="AlphaFoldDB" id="A0A9E3H870"/>
<dbReference type="EMBL" id="JAHHHW010000085">
    <property type="protein sequence ID" value="MBW4432421.1"/>
    <property type="molecule type" value="Genomic_DNA"/>
</dbReference>
<feature type="transmembrane region" description="Helical" evidence="2">
    <location>
        <begin position="12"/>
        <end position="34"/>
    </location>
</feature>
<reference evidence="4" key="1">
    <citation type="submission" date="2021-05" db="EMBL/GenBank/DDBJ databases">
        <authorList>
            <person name="Pietrasiak N."/>
            <person name="Ward R."/>
            <person name="Stajich J.E."/>
            <person name="Kurbessoian T."/>
        </authorList>
    </citation>
    <scope>NUCLEOTIDE SEQUENCE</scope>
    <source>
        <strain evidence="4">HA4357-MV3</strain>
    </source>
</reference>
<dbReference type="Proteomes" id="UP000813215">
    <property type="component" value="Unassembled WGS sequence"/>
</dbReference>
<keyword evidence="2" id="KW-0812">Transmembrane</keyword>
<proteinExistence type="predicted"/>
<organism evidence="4 5">
    <name type="scientific">Pelatocladus maniniholoensis HA4357-MV3</name>
    <dbReference type="NCBI Taxonomy" id="1117104"/>
    <lineage>
        <taxon>Bacteria</taxon>
        <taxon>Bacillati</taxon>
        <taxon>Cyanobacteriota</taxon>
        <taxon>Cyanophyceae</taxon>
        <taxon>Nostocales</taxon>
        <taxon>Nostocaceae</taxon>
        <taxon>Pelatocladus</taxon>
    </lineage>
</organism>
<reference evidence="4" key="2">
    <citation type="journal article" date="2022" name="Microbiol. Resour. Announc.">
        <title>Metagenome Sequencing to Explore Phylogenomics of Terrestrial Cyanobacteria.</title>
        <authorList>
            <person name="Ward R.D."/>
            <person name="Stajich J.E."/>
            <person name="Johansen J.R."/>
            <person name="Huntemann M."/>
            <person name="Clum A."/>
            <person name="Foster B."/>
            <person name="Foster B."/>
            <person name="Roux S."/>
            <person name="Palaniappan K."/>
            <person name="Varghese N."/>
            <person name="Mukherjee S."/>
            <person name="Reddy T.B.K."/>
            <person name="Daum C."/>
            <person name="Copeland A."/>
            <person name="Chen I.A."/>
            <person name="Ivanova N.N."/>
            <person name="Kyrpides N.C."/>
            <person name="Shapiro N."/>
            <person name="Eloe-Fadrosh E.A."/>
            <person name="Pietrasiak N."/>
        </authorList>
    </citation>
    <scope>NUCLEOTIDE SEQUENCE</scope>
    <source>
        <strain evidence="4">HA4357-MV3</strain>
    </source>
</reference>
<keyword evidence="1" id="KW-0175">Coiled coil</keyword>
<protein>
    <recommendedName>
        <fullName evidence="3">TerB-C domain-containing protein</fullName>
    </recommendedName>
</protein>
<dbReference type="Pfam" id="PF15615">
    <property type="entry name" value="TerB_C"/>
    <property type="match status" value="1"/>
</dbReference>
<feature type="coiled-coil region" evidence="1">
    <location>
        <begin position="71"/>
        <end position="301"/>
    </location>
</feature>
<accession>A0A9E3H870</accession>
<keyword evidence="2" id="KW-1133">Transmembrane helix</keyword>
<evidence type="ECO:0000256" key="2">
    <source>
        <dbReference type="SAM" id="Phobius"/>
    </source>
</evidence>
<evidence type="ECO:0000256" key="1">
    <source>
        <dbReference type="SAM" id="Coils"/>
    </source>
</evidence>
<keyword evidence="2" id="KW-0472">Membrane</keyword>
<dbReference type="InterPro" id="IPR028932">
    <property type="entry name" value="TerB-C"/>
</dbReference>
<evidence type="ECO:0000313" key="4">
    <source>
        <dbReference type="EMBL" id="MBW4432421.1"/>
    </source>
</evidence>
<sequence>MLKTSNMQSTTVSNRLILGVVAFGASFGLGLVFSNWDVKNAFFTGIITIFSTYLAALFIDKRRRASEMLVLDSLHRRIKELEGLKSRVVAEVNELETQHSLLYQESNKLQNQINERRNQRDSLNRELSSYVIEKKQLESQIVLLQNEITELEKAKLEHNNSLSAINAEKRRLELNCSVSKAEINQLHNQLCELLQQRQDLESNLTLLERLKPQLEEKLHEMRLQVQEIEAEYQQQNQLLLDKKLETEKTEINLNSLKVQLAEQQNQLQQLESQISLLQDERDHLQNQVWELLQQIENLDSSNVLENNQEEDVDLFPFADLLDTVDELETSNNLEVFTSEWSSLLNHLSDSEIQVLKAIIEEENPNVAIKKIAEANITMPNLLIDSINENANNTIGELLIDPNVATPEIYPEYKSDVEKAIAIYKNIK</sequence>
<evidence type="ECO:0000259" key="3">
    <source>
        <dbReference type="Pfam" id="PF15615"/>
    </source>
</evidence>
<name>A0A9E3H870_9NOST</name>
<gene>
    <name evidence="4" type="ORF">KME28_11975</name>
</gene>
<feature type="domain" description="TerB-C" evidence="3">
    <location>
        <begin position="261"/>
        <end position="416"/>
    </location>
</feature>
<evidence type="ECO:0000313" key="5">
    <source>
        <dbReference type="Proteomes" id="UP000813215"/>
    </source>
</evidence>
<comment type="caution">
    <text evidence="4">The sequence shown here is derived from an EMBL/GenBank/DDBJ whole genome shotgun (WGS) entry which is preliminary data.</text>
</comment>